<evidence type="ECO:0000313" key="1">
    <source>
        <dbReference type="EMBL" id="KAH3739540.1"/>
    </source>
</evidence>
<name>A0A9D4HY00_DREPO</name>
<reference evidence="1" key="2">
    <citation type="submission" date="2020-11" db="EMBL/GenBank/DDBJ databases">
        <authorList>
            <person name="McCartney M.A."/>
            <person name="Auch B."/>
            <person name="Kono T."/>
            <person name="Mallez S."/>
            <person name="Becker A."/>
            <person name="Gohl D.M."/>
            <person name="Silverstein K.A.T."/>
            <person name="Koren S."/>
            <person name="Bechman K.B."/>
            <person name="Herman A."/>
            <person name="Abrahante J.E."/>
            <person name="Garbe J."/>
        </authorList>
    </citation>
    <scope>NUCLEOTIDE SEQUENCE</scope>
    <source>
        <strain evidence="1">Duluth1</strain>
        <tissue evidence="1">Whole animal</tissue>
    </source>
</reference>
<gene>
    <name evidence="1" type="ORF">DPMN_046194</name>
</gene>
<accession>A0A9D4HY00</accession>
<organism evidence="1 2">
    <name type="scientific">Dreissena polymorpha</name>
    <name type="common">Zebra mussel</name>
    <name type="synonym">Mytilus polymorpha</name>
    <dbReference type="NCBI Taxonomy" id="45954"/>
    <lineage>
        <taxon>Eukaryota</taxon>
        <taxon>Metazoa</taxon>
        <taxon>Spiralia</taxon>
        <taxon>Lophotrochozoa</taxon>
        <taxon>Mollusca</taxon>
        <taxon>Bivalvia</taxon>
        <taxon>Autobranchia</taxon>
        <taxon>Heteroconchia</taxon>
        <taxon>Euheterodonta</taxon>
        <taxon>Imparidentia</taxon>
        <taxon>Neoheterodontei</taxon>
        <taxon>Myida</taxon>
        <taxon>Dreissenoidea</taxon>
        <taxon>Dreissenidae</taxon>
        <taxon>Dreissena</taxon>
    </lineage>
</organism>
<dbReference type="Proteomes" id="UP000828390">
    <property type="component" value="Unassembled WGS sequence"/>
</dbReference>
<dbReference type="EMBL" id="JAIWYP010000011">
    <property type="protein sequence ID" value="KAH3739540.1"/>
    <property type="molecule type" value="Genomic_DNA"/>
</dbReference>
<dbReference type="AlphaFoldDB" id="A0A9D4HY00"/>
<evidence type="ECO:0000313" key="2">
    <source>
        <dbReference type="Proteomes" id="UP000828390"/>
    </source>
</evidence>
<sequence>MLTAHNGQRTTHDGQKAITKAHHEHVVLRIVMIIMMINDQHDHDHHHHHHHYAPISSLQLVLTWKTAASMVAIAKLRTKLRKTAPPLGGHIFQRTGIIFKLGRAIIRTNVLPRKLQNCPAPWWICFSTRTIFELS</sequence>
<protein>
    <submittedName>
        <fullName evidence="1">Uncharacterized protein</fullName>
    </submittedName>
</protein>
<reference evidence="1" key="1">
    <citation type="journal article" date="2019" name="bioRxiv">
        <title>The Genome of the Zebra Mussel, Dreissena polymorpha: A Resource for Invasive Species Research.</title>
        <authorList>
            <person name="McCartney M.A."/>
            <person name="Auch B."/>
            <person name="Kono T."/>
            <person name="Mallez S."/>
            <person name="Zhang Y."/>
            <person name="Obille A."/>
            <person name="Becker A."/>
            <person name="Abrahante J.E."/>
            <person name="Garbe J."/>
            <person name="Badalamenti J.P."/>
            <person name="Herman A."/>
            <person name="Mangelson H."/>
            <person name="Liachko I."/>
            <person name="Sullivan S."/>
            <person name="Sone E.D."/>
            <person name="Koren S."/>
            <person name="Silverstein K.A.T."/>
            <person name="Beckman K.B."/>
            <person name="Gohl D.M."/>
        </authorList>
    </citation>
    <scope>NUCLEOTIDE SEQUENCE</scope>
    <source>
        <strain evidence="1">Duluth1</strain>
        <tissue evidence="1">Whole animal</tissue>
    </source>
</reference>
<comment type="caution">
    <text evidence="1">The sequence shown here is derived from an EMBL/GenBank/DDBJ whole genome shotgun (WGS) entry which is preliminary data.</text>
</comment>
<proteinExistence type="predicted"/>
<keyword evidence="2" id="KW-1185">Reference proteome</keyword>